<dbReference type="AlphaFoldDB" id="A0A7J9F4U4"/>
<evidence type="ECO:0000313" key="2">
    <source>
        <dbReference type="EMBL" id="MBA0780211.1"/>
    </source>
</evidence>
<dbReference type="Proteomes" id="UP000593568">
    <property type="component" value="Unassembled WGS sequence"/>
</dbReference>
<sequence>MPNRISFCHIDGHFTDSKRPTSSKEQ</sequence>
<evidence type="ECO:0000313" key="3">
    <source>
        <dbReference type="Proteomes" id="UP000593568"/>
    </source>
</evidence>
<dbReference type="EMBL" id="JABEZW010000011">
    <property type="protein sequence ID" value="MBA0780211.1"/>
    <property type="molecule type" value="Genomic_DNA"/>
</dbReference>
<feature type="compositionally biased region" description="Basic and acidic residues" evidence="1">
    <location>
        <begin position="10"/>
        <end position="26"/>
    </location>
</feature>
<accession>A0A7J9F4U4</accession>
<organism evidence="2 3">
    <name type="scientific">Gossypium trilobum</name>
    <dbReference type="NCBI Taxonomy" id="34281"/>
    <lineage>
        <taxon>Eukaryota</taxon>
        <taxon>Viridiplantae</taxon>
        <taxon>Streptophyta</taxon>
        <taxon>Embryophyta</taxon>
        <taxon>Tracheophyta</taxon>
        <taxon>Spermatophyta</taxon>
        <taxon>Magnoliopsida</taxon>
        <taxon>eudicotyledons</taxon>
        <taxon>Gunneridae</taxon>
        <taxon>Pentapetalae</taxon>
        <taxon>rosids</taxon>
        <taxon>malvids</taxon>
        <taxon>Malvales</taxon>
        <taxon>Malvaceae</taxon>
        <taxon>Malvoideae</taxon>
        <taxon>Gossypium</taxon>
    </lineage>
</organism>
<reference evidence="2 3" key="1">
    <citation type="journal article" date="2019" name="Genome Biol. Evol.">
        <title>Insights into the evolution of the New World diploid cottons (Gossypium, subgenus Houzingenia) based on genome sequencing.</title>
        <authorList>
            <person name="Grover C.E."/>
            <person name="Arick M.A. 2nd"/>
            <person name="Thrash A."/>
            <person name="Conover J.L."/>
            <person name="Sanders W.S."/>
            <person name="Peterson D.G."/>
            <person name="Frelichowski J.E."/>
            <person name="Scheffler J.A."/>
            <person name="Scheffler B.E."/>
            <person name="Wendel J.F."/>
        </authorList>
    </citation>
    <scope>NUCLEOTIDE SEQUENCE [LARGE SCALE GENOMIC DNA]</scope>
    <source>
        <strain evidence="2">8</strain>
        <tissue evidence="2">Leaf</tissue>
    </source>
</reference>
<keyword evidence="3" id="KW-1185">Reference proteome</keyword>
<gene>
    <name evidence="2" type="ORF">Gotri_004341</name>
</gene>
<name>A0A7J9F4U4_9ROSI</name>
<comment type="caution">
    <text evidence="2">The sequence shown here is derived from an EMBL/GenBank/DDBJ whole genome shotgun (WGS) entry which is preliminary data.</text>
</comment>
<feature type="region of interest" description="Disordered" evidence="1">
    <location>
        <begin position="1"/>
        <end position="26"/>
    </location>
</feature>
<proteinExistence type="predicted"/>
<protein>
    <submittedName>
        <fullName evidence="2">Uncharacterized protein</fullName>
    </submittedName>
</protein>
<evidence type="ECO:0000256" key="1">
    <source>
        <dbReference type="SAM" id="MobiDB-lite"/>
    </source>
</evidence>